<evidence type="ECO:0000256" key="1">
    <source>
        <dbReference type="ARBA" id="ARBA00001933"/>
    </source>
</evidence>
<evidence type="ECO:0000256" key="9">
    <source>
        <dbReference type="ARBA" id="ARBA00030138"/>
    </source>
</evidence>
<evidence type="ECO:0000256" key="6">
    <source>
        <dbReference type="ARBA" id="ARBA00022576"/>
    </source>
</evidence>
<dbReference type="InterPro" id="IPR050571">
    <property type="entry name" value="Class-IV_PLP-Dep_Aminotrnsfr"/>
</dbReference>
<evidence type="ECO:0000256" key="4">
    <source>
        <dbReference type="ARBA" id="ARBA00012874"/>
    </source>
</evidence>
<dbReference type="GO" id="GO:0003677">
    <property type="term" value="F:DNA binding"/>
    <property type="evidence" value="ECO:0007669"/>
    <property type="project" value="UniProtKB-KW"/>
</dbReference>
<evidence type="ECO:0000313" key="13">
    <source>
        <dbReference type="EMBL" id="MDP4098257.1"/>
    </source>
</evidence>
<keyword evidence="13" id="KW-0238">DNA-binding</keyword>
<evidence type="ECO:0000256" key="8">
    <source>
        <dbReference type="ARBA" id="ARBA00022898"/>
    </source>
</evidence>
<dbReference type="Gene3D" id="3.20.10.10">
    <property type="entry name" value="D-amino Acid Aminotransferase, subunit A, domain 2"/>
    <property type="match status" value="1"/>
</dbReference>
<dbReference type="Proteomes" id="UP001241848">
    <property type="component" value="Unassembled WGS sequence"/>
</dbReference>
<dbReference type="InterPro" id="IPR043132">
    <property type="entry name" value="BCAT-like_C"/>
</dbReference>
<name>A0ABT9FU39_9BACL</name>
<keyword evidence="14" id="KW-1185">Reference proteome</keyword>
<keyword evidence="6 13" id="KW-0032">Aminotransferase</keyword>
<evidence type="ECO:0000313" key="14">
    <source>
        <dbReference type="Proteomes" id="UP001241848"/>
    </source>
</evidence>
<comment type="similarity">
    <text evidence="2">Belongs to the class-IV pyridoxal-phosphate-dependent aminotransferase family.</text>
</comment>
<gene>
    <name evidence="13" type="primary">dat</name>
    <name evidence="13" type="ORF">OIN60_15980</name>
</gene>
<dbReference type="InterPro" id="IPR036038">
    <property type="entry name" value="Aminotransferase-like"/>
</dbReference>
<dbReference type="EC" id="2.6.1.21" evidence="4"/>
<dbReference type="PANTHER" id="PTHR42743:SF10">
    <property type="entry name" value="D-ALANINE AMINOTRANSFERASE"/>
    <property type="match status" value="1"/>
</dbReference>
<evidence type="ECO:0000256" key="3">
    <source>
        <dbReference type="ARBA" id="ARBA00011738"/>
    </source>
</evidence>
<keyword evidence="8" id="KW-0663">Pyridoxal phosphate</keyword>
<dbReference type="CDD" id="cd01558">
    <property type="entry name" value="D-AAT_like"/>
    <property type="match status" value="1"/>
</dbReference>
<evidence type="ECO:0000256" key="10">
    <source>
        <dbReference type="ARBA" id="ARBA00033316"/>
    </source>
</evidence>
<dbReference type="EMBL" id="JAPCKK010000018">
    <property type="protein sequence ID" value="MDP4098257.1"/>
    <property type="molecule type" value="Genomic_DNA"/>
</dbReference>
<comment type="cofactor">
    <cofactor evidence="1">
        <name>pyridoxal 5'-phosphate</name>
        <dbReference type="ChEBI" id="CHEBI:597326"/>
    </cofactor>
</comment>
<dbReference type="InterPro" id="IPR043131">
    <property type="entry name" value="BCAT-like_N"/>
</dbReference>
<dbReference type="InterPro" id="IPR005784">
    <property type="entry name" value="D_amino_transT"/>
</dbReference>
<dbReference type="SUPFAM" id="SSF56752">
    <property type="entry name" value="D-aminoacid aminotransferase-like PLP-dependent enzymes"/>
    <property type="match status" value="1"/>
</dbReference>
<dbReference type="PANTHER" id="PTHR42743">
    <property type="entry name" value="AMINO-ACID AMINOTRANSFERASE"/>
    <property type="match status" value="1"/>
</dbReference>
<sequence>MMFLWNGRLVQENEIQVSYLDRGYYFGDGIYEVFRIYNGRLFEEQAHLSRLFKSLREIRITLPWSESELSGMLNSLADTFGEKDGILYLQITRGAAKRSHLFPASAEPVMLGYCEEVARPVEQLKQGITAITLDDERWNKCHIKSLNLLANTLARQEAEDAGAQEAILIRDGRVTECTASNVMIVKKGVILTHPNGPLILDGITKQVVERLAKQSGIPYRTTGFTLEELMEADEVFVTSTTKEVMPVTMINGIKVCSGIPGVITQLLQQGFEQKIGLSAVPKATELLG</sequence>
<evidence type="ECO:0000256" key="11">
    <source>
        <dbReference type="ARBA" id="ARBA00033391"/>
    </source>
</evidence>
<comment type="catalytic activity">
    <reaction evidence="12">
        <text>D-alanine + 2-oxoglutarate = D-glutamate + pyruvate</text>
        <dbReference type="Rhea" id="RHEA:15869"/>
        <dbReference type="ChEBI" id="CHEBI:15361"/>
        <dbReference type="ChEBI" id="CHEBI:16810"/>
        <dbReference type="ChEBI" id="CHEBI:29986"/>
        <dbReference type="ChEBI" id="CHEBI:57416"/>
        <dbReference type="EC" id="2.6.1.21"/>
    </reaction>
</comment>
<evidence type="ECO:0000256" key="12">
    <source>
        <dbReference type="ARBA" id="ARBA00047911"/>
    </source>
</evidence>
<evidence type="ECO:0000256" key="5">
    <source>
        <dbReference type="ARBA" id="ARBA00021779"/>
    </source>
</evidence>
<dbReference type="GO" id="GO:0047810">
    <property type="term" value="F:D-alanine-2-oxoglutarate aminotransferase activity"/>
    <property type="evidence" value="ECO:0007669"/>
    <property type="project" value="UniProtKB-EC"/>
</dbReference>
<protein>
    <recommendedName>
        <fullName evidence="5">D-alanine aminotransferase</fullName>
        <ecNumber evidence="4">2.6.1.21</ecNumber>
    </recommendedName>
    <alternativeName>
        <fullName evidence="11">D-amino acid aminotransferase</fullName>
    </alternativeName>
    <alternativeName>
        <fullName evidence="9">D-amino acid transaminase</fullName>
    </alternativeName>
    <alternativeName>
        <fullName evidence="10">D-aspartate aminotransferase</fullName>
    </alternativeName>
</protein>
<dbReference type="Pfam" id="PF01063">
    <property type="entry name" value="Aminotran_4"/>
    <property type="match status" value="1"/>
</dbReference>
<proteinExistence type="inferred from homology"/>
<dbReference type="InterPro" id="IPR001544">
    <property type="entry name" value="Aminotrans_IV"/>
</dbReference>
<evidence type="ECO:0000256" key="7">
    <source>
        <dbReference type="ARBA" id="ARBA00022679"/>
    </source>
</evidence>
<evidence type="ECO:0000256" key="2">
    <source>
        <dbReference type="ARBA" id="ARBA00009320"/>
    </source>
</evidence>
<reference evidence="13 14" key="1">
    <citation type="submission" date="2022-10" db="EMBL/GenBank/DDBJ databases">
        <title>Paenibacillus description and whole genome data of maize root bacterial community.</title>
        <authorList>
            <person name="Marton D."/>
            <person name="Farkas M."/>
            <person name="Cserhati M."/>
        </authorList>
    </citation>
    <scope>NUCLEOTIDE SEQUENCE [LARGE SCALE GENOMIC DNA]</scope>
    <source>
        <strain evidence="13 14">P96</strain>
    </source>
</reference>
<dbReference type="NCBIfam" id="TIGR01121">
    <property type="entry name" value="D_amino_aminoT"/>
    <property type="match status" value="1"/>
</dbReference>
<comment type="subunit">
    <text evidence="3">Homodimer.</text>
</comment>
<dbReference type="Gene3D" id="3.30.470.10">
    <property type="match status" value="1"/>
</dbReference>
<accession>A0ABT9FU39</accession>
<comment type="caution">
    <text evidence="13">The sequence shown here is derived from an EMBL/GenBank/DDBJ whole genome shotgun (WGS) entry which is preliminary data.</text>
</comment>
<keyword evidence="7 13" id="KW-0808">Transferase</keyword>
<organism evidence="13 14">
    <name type="scientific">Paenibacillus zeirhizosphaerae</name>
    <dbReference type="NCBI Taxonomy" id="2987519"/>
    <lineage>
        <taxon>Bacteria</taxon>
        <taxon>Bacillati</taxon>
        <taxon>Bacillota</taxon>
        <taxon>Bacilli</taxon>
        <taxon>Bacillales</taxon>
        <taxon>Paenibacillaceae</taxon>
        <taxon>Paenibacillus</taxon>
    </lineage>
</organism>